<evidence type="ECO:0008006" key="7">
    <source>
        <dbReference type="Google" id="ProtNLM"/>
    </source>
</evidence>
<dbReference type="InterPro" id="IPR013752">
    <property type="entry name" value="KPA_reductase"/>
</dbReference>
<dbReference type="Pfam" id="PF00085">
    <property type="entry name" value="Thioredoxin"/>
    <property type="match status" value="1"/>
</dbReference>
<dbReference type="PROSITE" id="PS00194">
    <property type="entry name" value="THIOREDOXIN_1"/>
    <property type="match status" value="1"/>
</dbReference>
<protein>
    <recommendedName>
        <fullName evidence="7">Thioredoxin domain-containing protein</fullName>
    </recommendedName>
</protein>
<dbReference type="Gene3D" id="1.10.1040.10">
    <property type="entry name" value="N-(1-d-carboxylethyl)-l-norvaline Dehydrogenase, domain 2"/>
    <property type="match status" value="1"/>
</dbReference>
<evidence type="ECO:0000313" key="6">
    <source>
        <dbReference type="Proteomes" id="UP001642484"/>
    </source>
</evidence>
<dbReference type="PANTHER" id="PTHR43765:SF2">
    <property type="entry name" value="2-DEHYDROPANTOATE 2-REDUCTASE"/>
    <property type="match status" value="1"/>
</dbReference>
<dbReference type="Gene3D" id="3.40.30.10">
    <property type="entry name" value="Glutaredoxin"/>
    <property type="match status" value="1"/>
</dbReference>
<dbReference type="PANTHER" id="PTHR43765">
    <property type="entry name" value="2-DEHYDROPANTOATE 2-REDUCTASE-RELATED"/>
    <property type="match status" value="1"/>
</dbReference>
<feature type="domain" description="Thioredoxin" evidence="3">
    <location>
        <begin position="262"/>
        <end position="361"/>
    </location>
</feature>
<comment type="caution">
    <text evidence="5">The sequence shown here is derived from an EMBL/GenBank/DDBJ whole genome shotgun (WGS) entry which is preliminary data.</text>
</comment>
<organism evidence="5 6">
    <name type="scientific">Durusdinium trenchii</name>
    <dbReference type="NCBI Taxonomy" id="1381693"/>
    <lineage>
        <taxon>Eukaryota</taxon>
        <taxon>Sar</taxon>
        <taxon>Alveolata</taxon>
        <taxon>Dinophyceae</taxon>
        <taxon>Suessiales</taxon>
        <taxon>Symbiodiniaceae</taxon>
        <taxon>Durusdinium</taxon>
    </lineage>
</organism>
<reference evidence="5 6" key="1">
    <citation type="submission" date="2024-02" db="EMBL/GenBank/DDBJ databases">
        <authorList>
            <person name="Chen Y."/>
            <person name="Shah S."/>
            <person name="Dougan E. K."/>
            <person name="Thang M."/>
            <person name="Chan C."/>
        </authorList>
    </citation>
    <scope>NUCLEOTIDE SEQUENCE [LARGE SCALE GENOMIC DNA]</scope>
</reference>
<evidence type="ECO:0000313" key="5">
    <source>
        <dbReference type="EMBL" id="CAK9003821.1"/>
    </source>
</evidence>
<accession>A0ABP0IPP3</accession>
<sequence>MPASQRWHLMCGLTTHGAWSKADFEVVHAGAGDTIFGQYGAVRMSEETYESTLAQLLAAGLGGRHEAHIERSLWLKLAANAAINPLTALLEKNNGCILEEEQISRCKEICKEVAAVAAASWHQQGFASLCPSAAEMEDFALDTARRTSPNRSSMLQDVLAERPTEIDYLNGWLVTKARTFGLEVAENAQLTALIKEKERRFLEPKAADAGKEVSDSNAPVVLKSAVGRRQLGKAAFSTQLVGRFTMAPKEIIKKIGEDGFDMEEFKAQVYKEGCKKLHIVDVYTAWCGPCLSIVPTFKNLQMNIDYFEDRCTITQAERTCLPEFEERFPETSKPRFLFYKEGEEVMQIEGLKAPEILKFIEENLPAIETEE</sequence>
<keyword evidence="1" id="KW-0521">NADP</keyword>
<proteinExistence type="predicted"/>
<dbReference type="Pfam" id="PF08546">
    <property type="entry name" value="ApbA_C"/>
    <property type="match status" value="1"/>
</dbReference>
<evidence type="ECO:0000256" key="1">
    <source>
        <dbReference type="ARBA" id="ARBA00022857"/>
    </source>
</evidence>
<gene>
    <name evidence="5" type="ORF">CCMP2556_LOCUS7429</name>
</gene>
<dbReference type="InterPro" id="IPR036249">
    <property type="entry name" value="Thioredoxin-like_sf"/>
</dbReference>
<dbReference type="InterPro" id="IPR008927">
    <property type="entry name" value="6-PGluconate_DH-like_C_sf"/>
</dbReference>
<dbReference type="SUPFAM" id="SSF52833">
    <property type="entry name" value="Thioredoxin-like"/>
    <property type="match status" value="1"/>
</dbReference>
<dbReference type="InterPro" id="IPR050838">
    <property type="entry name" value="Ketopantoate_reductase"/>
</dbReference>
<feature type="domain" description="Ketopantoate reductase C-terminal" evidence="4">
    <location>
        <begin position="69"/>
        <end position="198"/>
    </location>
</feature>
<name>A0ABP0IPP3_9DINO</name>
<dbReference type="SUPFAM" id="SSF48179">
    <property type="entry name" value="6-phosphogluconate dehydrogenase C-terminal domain-like"/>
    <property type="match status" value="1"/>
</dbReference>
<dbReference type="InterPro" id="IPR013328">
    <property type="entry name" value="6PGD_dom2"/>
</dbReference>
<evidence type="ECO:0000256" key="2">
    <source>
        <dbReference type="ARBA" id="ARBA00023002"/>
    </source>
</evidence>
<keyword evidence="6" id="KW-1185">Reference proteome</keyword>
<evidence type="ECO:0000259" key="3">
    <source>
        <dbReference type="Pfam" id="PF00085"/>
    </source>
</evidence>
<dbReference type="Proteomes" id="UP001642484">
    <property type="component" value="Unassembled WGS sequence"/>
</dbReference>
<dbReference type="InterPro" id="IPR013766">
    <property type="entry name" value="Thioredoxin_domain"/>
</dbReference>
<evidence type="ECO:0000259" key="4">
    <source>
        <dbReference type="Pfam" id="PF08546"/>
    </source>
</evidence>
<keyword evidence="2" id="KW-0560">Oxidoreductase</keyword>
<dbReference type="EMBL" id="CAXAMN010003302">
    <property type="protein sequence ID" value="CAK9003821.1"/>
    <property type="molecule type" value="Genomic_DNA"/>
</dbReference>
<dbReference type="InterPro" id="IPR017937">
    <property type="entry name" value="Thioredoxin_CS"/>
</dbReference>